<dbReference type="EMBL" id="PCWM01000007">
    <property type="protein sequence ID" value="PIR03441.1"/>
    <property type="molecule type" value="Genomic_DNA"/>
</dbReference>
<gene>
    <name evidence="1" type="ORF">COV60_00320</name>
</gene>
<reference evidence="1 2" key="1">
    <citation type="submission" date="2017-09" db="EMBL/GenBank/DDBJ databases">
        <title>Depth-based differentiation of microbial function through sediment-hosted aquifers and enrichment of novel symbionts in the deep terrestrial subsurface.</title>
        <authorList>
            <person name="Probst A.J."/>
            <person name="Ladd B."/>
            <person name="Jarett J.K."/>
            <person name="Geller-Mcgrath D.E."/>
            <person name="Sieber C.M."/>
            <person name="Emerson J.B."/>
            <person name="Anantharaman K."/>
            <person name="Thomas B.C."/>
            <person name="Malmstrom R."/>
            <person name="Stieglmeier M."/>
            <person name="Klingl A."/>
            <person name="Woyke T."/>
            <person name="Ryan C.M."/>
            <person name="Banfield J.F."/>
        </authorList>
    </citation>
    <scope>NUCLEOTIDE SEQUENCE [LARGE SCALE GENOMIC DNA]</scope>
    <source>
        <strain evidence="1">CG11_big_fil_rev_8_21_14_0_20_43_7</strain>
    </source>
</reference>
<evidence type="ECO:0000313" key="2">
    <source>
        <dbReference type="Proteomes" id="UP000229782"/>
    </source>
</evidence>
<comment type="caution">
    <text evidence="1">The sequence shown here is derived from an EMBL/GenBank/DDBJ whole genome shotgun (WGS) entry which is preliminary data.</text>
</comment>
<dbReference type="Pfam" id="PF05973">
    <property type="entry name" value="Gp49"/>
    <property type="match status" value="1"/>
</dbReference>
<evidence type="ECO:0000313" key="1">
    <source>
        <dbReference type="EMBL" id="PIR03441.1"/>
    </source>
</evidence>
<dbReference type="Proteomes" id="UP000229782">
    <property type="component" value="Unassembled WGS sequence"/>
</dbReference>
<sequence>MIQKEGAYTIKFFTKHLTAFILSLPAQTQGKTLRLIELLERHGYTLGIPYTKKVDRDLFELRIRGKLEIRIFYTFHTTTIVLLSGFVKKSQRIPKQEIMKAKKLLQLLDDT</sequence>
<proteinExistence type="predicted"/>
<accession>A0A2H0N3I6</accession>
<organism evidence="1 2">
    <name type="scientific">Candidatus Magasanikbacteria bacterium CG11_big_fil_rev_8_21_14_0_20_43_7</name>
    <dbReference type="NCBI Taxonomy" id="1974654"/>
    <lineage>
        <taxon>Bacteria</taxon>
        <taxon>Candidatus Magasanikiibacteriota</taxon>
    </lineage>
</organism>
<dbReference type="InterPro" id="IPR009241">
    <property type="entry name" value="HigB-like"/>
</dbReference>
<name>A0A2H0N3I6_9BACT</name>
<dbReference type="AlphaFoldDB" id="A0A2H0N3I6"/>
<protein>
    <recommendedName>
        <fullName evidence="3">Addiction module toxin RelE</fullName>
    </recommendedName>
</protein>
<evidence type="ECO:0008006" key="3">
    <source>
        <dbReference type="Google" id="ProtNLM"/>
    </source>
</evidence>